<keyword evidence="4" id="KW-1185">Reference proteome</keyword>
<keyword evidence="2" id="KW-0472">Membrane</keyword>
<evidence type="ECO:0000313" key="3">
    <source>
        <dbReference type="EMBL" id="KAI7812648.1"/>
    </source>
</evidence>
<gene>
    <name evidence="3" type="ORF">IRJ41_006380</name>
</gene>
<name>A0A9W7X278_TRIRA</name>
<comment type="caution">
    <text evidence="3">The sequence shown here is derived from an EMBL/GenBank/DDBJ whole genome shotgun (WGS) entry which is preliminary data.</text>
</comment>
<feature type="region of interest" description="Disordered" evidence="1">
    <location>
        <begin position="120"/>
        <end position="260"/>
    </location>
</feature>
<feature type="compositionally biased region" description="Polar residues" evidence="1">
    <location>
        <begin position="201"/>
        <end position="210"/>
    </location>
</feature>
<protein>
    <submittedName>
        <fullName evidence="3">Uncharacterized protein</fullName>
    </submittedName>
</protein>
<feature type="compositionally biased region" description="Polar residues" evidence="1">
    <location>
        <begin position="140"/>
        <end position="151"/>
    </location>
</feature>
<sequence length="260" mass="28669">MGQTIYPLCSNVNDFGQCLNSWSCDTEVSSCTCFEGQPYCRCNNLKGEFYIDEDCSQRWTIVTFALVASLPGLTLAILVGTIVYVIMLPSSKSHKSNAVNTASPKEQDLFPGITFASDLNGRTARNTRPLPQNHIPMITIPNSANSMSGGTRDQPMRGPSRPYSMSSGTRDPPVEGPARLYSSSAGYGQTMNNPYARDSPSRNPYDNRSASLEHRNDYRQHAPSHPYEDGNSSYSPAQFYASDRGNTRGGFPRPHVNLQY</sequence>
<reference evidence="3" key="1">
    <citation type="submission" date="2021-02" db="EMBL/GenBank/DDBJ databases">
        <title>Comparative genomics reveals that relaxation of natural selection precedes convergent phenotypic evolution of cavefish.</title>
        <authorList>
            <person name="Peng Z."/>
        </authorList>
    </citation>
    <scope>NUCLEOTIDE SEQUENCE</scope>
    <source>
        <tissue evidence="3">Muscle</tissue>
    </source>
</reference>
<dbReference type="EMBL" id="JAFHDT010000002">
    <property type="protein sequence ID" value="KAI7812648.1"/>
    <property type="molecule type" value="Genomic_DNA"/>
</dbReference>
<keyword evidence="2" id="KW-0812">Transmembrane</keyword>
<feature type="compositionally biased region" description="Polar residues" evidence="1">
    <location>
        <begin position="181"/>
        <end position="193"/>
    </location>
</feature>
<accession>A0A9W7X278</accession>
<keyword evidence="2" id="KW-1133">Transmembrane helix</keyword>
<dbReference type="AlphaFoldDB" id="A0A9W7X278"/>
<dbReference type="Proteomes" id="UP001059041">
    <property type="component" value="Linkage Group LG2"/>
</dbReference>
<feature type="compositionally biased region" description="Basic and acidic residues" evidence="1">
    <location>
        <begin position="211"/>
        <end position="220"/>
    </location>
</feature>
<evidence type="ECO:0000313" key="4">
    <source>
        <dbReference type="Proteomes" id="UP001059041"/>
    </source>
</evidence>
<evidence type="ECO:0000256" key="1">
    <source>
        <dbReference type="SAM" id="MobiDB-lite"/>
    </source>
</evidence>
<proteinExistence type="predicted"/>
<evidence type="ECO:0000256" key="2">
    <source>
        <dbReference type="SAM" id="Phobius"/>
    </source>
</evidence>
<feature type="transmembrane region" description="Helical" evidence="2">
    <location>
        <begin position="59"/>
        <end position="86"/>
    </location>
</feature>
<organism evidence="3 4">
    <name type="scientific">Triplophysa rosa</name>
    <name type="common">Cave loach</name>
    <dbReference type="NCBI Taxonomy" id="992332"/>
    <lineage>
        <taxon>Eukaryota</taxon>
        <taxon>Metazoa</taxon>
        <taxon>Chordata</taxon>
        <taxon>Craniata</taxon>
        <taxon>Vertebrata</taxon>
        <taxon>Euteleostomi</taxon>
        <taxon>Actinopterygii</taxon>
        <taxon>Neopterygii</taxon>
        <taxon>Teleostei</taxon>
        <taxon>Ostariophysi</taxon>
        <taxon>Cypriniformes</taxon>
        <taxon>Nemacheilidae</taxon>
        <taxon>Triplophysa</taxon>
    </lineage>
</organism>